<reference evidence="2 3" key="1">
    <citation type="submission" date="2022-06" db="EMBL/GenBank/DDBJ databases">
        <authorList>
            <person name="Jeon C.O."/>
        </authorList>
    </citation>
    <scope>NUCLEOTIDE SEQUENCE [LARGE SCALE GENOMIC DNA]</scope>
    <source>
        <strain evidence="2 3">KCTC 13943</strain>
    </source>
</reference>
<feature type="domain" description="AB hydrolase-1" evidence="1">
    <location>
        <begin position="13"/>
        <end position="228"/>
    </location>
</feature>
<dbReference type="EMBL" id="JAMQCR010000001">
    <property type="protein sequence ID" value="MCM2532316.1"/>
    <property type="molecule type" value="Genomic_DNA"/>
</dbReference>
<dbReference type="InterPro" id="IPR000073">
    <property type="entry name" value="AB_hydrolase_1"/>
</dbReference>
<evidence type="ECO:0000259" key="1">
    <source>
        <dbReference type="Pfam" id="PF00561"/>
    </source>
</evidence>
<evidence type="ECO:0000313" key="3">
    <source>
        <dbReference type="Proteomes" id="UP001523262"/>
    </source>
</evidence>
<dbReference type="Gene3D" id="3.40.50.1820">
    <property type="entry name" value="alpha/beta hydrolase"/>
    <property type="match status" value="1"/>
</dbReference>
<comment type="caution">
    <text evidence="2">The sequence shown here is derived from an EMBL/GenBank/DDBJ whole genome shotgun (WGS) entry which is preliminary data.</text>
</comment>
<dbReference type="Pfam" id="PF00561">
    <property type="entry name" value="Abhydrolase_1"/>
    <property type="match status" value="1"/>
</dbReference>
<keyword evidence="3" id="KW-1185">Reference proteome</keyword>
<protein>
    <submittedName>
        <fullName evidence="2">Alpha/beta hydrolase</fullName>
    </submittedName>
</protein>
<dbReference type="PANTHER" id="PTHR43798">
    <property type="entry name" value="MONOACYLGLYCEROL LIPASE"/>
    <property type="match status" value="1"/>
</dbReference>
<dbReference type="InterPro" id="IPR029058">
    <property type="entry name" value="AB_hydrolase_fold"/>
</dbReference>
<evidence type="ECO:0000313" key="2">
    <source>
        <dbReference type="EMBL" id="MCM2532316.1"/>
    </source>
</evidence>
<name>A0ABT0W7M6_9BACI</name>
<accession>A0ABT0W7M6</accession>
<dbReference type="PANTHER" id="PTHR43798:SF5">
    <property type="entry name" value="MONOACYLGLYCEROL LIPASE ABHD6"/>
    <property type="match status" value="1"/>
</dbReference>
<dbReference type="SUPFAM" id="SSF53474">
    <property type="entry name" value="alpha/beta-Hydrolases"/>
    <property type="match status" value="1"/>
</dbReference>
<gene>
    <name evidence="2" type="ORF">NDK43_07820</name>
</gene>
<dbReference type="Proteomes" id="UP001523262">
    <property type="component" value="Unassembled WGS sequence"/>
</dbReference>
<dbReference type="PRINTS" id="PR00111">
    <property type="entry name" value="ABHYDROLASE"/>
</dbReference>
<dbReference type="InterPro" id="IPR050266">
    <property type="entry name" value="AB_hydrolase_sf"/>
</dbReference>
<organism evidence="2 3">
    <name type="scientific">Neobacillus pocheonensis</name>
    <dbReference type="NCBI Taxonomy" id="363869"/>
    <lineage>
        <taxon>Bacteria</taxon>
        <taxon>Bacillati</taxon>
        <taxon>Bacillota</taxon>
        <taxon>Bacilli</taxon>
        <taxon>Bacillales</taxon>
        <taxon>Bacillaceae</taxon>
        <taxon>Neobacillus</taxon>
    </lineage>
</organism>
<dbReference type="GO" id="GO:0016787">
    <property type="term" value="F:hydrolase activity"/>
    <property type="evidence" value="ECO:0007669"/>
    <property type="project" value="UniProtKB-KW"/>
</dbReference>
<keyword evidence="2" id="KW-0378">Hydrolase</keyword>
<sequence length="261" mass="29778">MTLPYFINGTGEPILFLHGLGNNKHLWDSQHELSSKYQLIIPDLRGHGENDIKTDITLPNLAADVLELMDFLSIGSTNICGLSMGGLVALQMFKQAPKRVKALILTNTTAYCIPWLISSNAYDNIRKLSEEEVKTYIVQHSLHKKDQEIIQKAERSFEIHKEAFLEAAQNCSKANYVTLLPFINIPCLIINGLKDQVTPPLLSYQMKWGIPHARFRSLNNGHLSNIESTQQFNKLIVDFMEEKHWLASNRMPFFTIKTYFS</sequence>
<proteinExistence type="predicted"/>